<comment type="caution">
    <text evidence="4">The sequence shown here is derived from an EMBL/GenBank/DDBJ whole genome shotgun (WGS) entry which is preliminary data.</text>
</comment>
<feature type="compositionally biased region" description="Basic and acidic residues" evidence="2">
    <location>
        <begin position="471"/>
        <end position="500"/>
    </location>
</feature>
<feature type="chain" id="PRO_5022802218" description="Peptidase M43 pregnancy-associated plasma-A domain-containing protein" evidence="3">
    <location>
        <begin position="20"/>
        <end position="531"/>
    </location>
</feature>
<evidence type="ECO:0000313" key="5">
    <source>
        <dbReference type="Proteomes" id="UP000317257"/>
    </source>
</evidence>
<organism evidence="4 5">
    <name type="scientific">Metarhizium rileyi (strain RCEF 4871)</name>
    <name type="common">Nomuraea rileyi</name>
    <dbReference type="NCBI Taxonomy" id="1649241"/>
    <lineage>
        <taxon>Eukaryota</taxon>
        <taxon>Fungi</taxon>
        <taxon>Dikarya</taxon>
        <taxon>Ascomycota</taxon>
        <taxon>Pezizomycotina</taxon>
        <taxon>Sordariomycetes</taxon>
        <taxon>Hypocreomycetidae</taxon>
        <taxon>Hypocreales</taxon>
        <taxon>Clavicipitaceae</taxon>
        <taxon>Metarhizium</taxon>
    </lineage>
</organism>
<keyword evidence="1" id="KW-0175">Coiled coil</keyword>
<evidence type="ECO:0000256" key="3">
    <source>
        <dbReference type="SAM" id="SignalP"/>
    </source>
</evidence>
<dbReference type="InterPro" id="IPR024079">
    <property type="entry name" value="MetalloPept_cat_dom_sf"/>
</dbReference>
<accession>A0A5C6G9H5</accession>
<name>A0A5C6G9H5_METRR</name>
<dbReference type="GO" id="GO:0008237">
    <property type="term" value="F:metallopeptidase activity"/>
    <property type="evidence" value="ECO:0007669"/>
    <property type="project" value="InterPro"/>
</dbReference>
<proteinExistence type="predicted"/>
<dbReference type="SUPFAM" id="SSF55486">
    <property type="entry name" value="Metalloproteases ('zincins'), catalytic domain"/>
    <property type="match status" value="1"/>
</dbReference>
<dbReference type="EMBL" id="SBHS01000012">
    <property type="protein sequence ID" value="TWU74280.1"/>
    <property type="molecule type" value="Genomic_DNA"/>
</dbReference>
<sequence>MLLKCRLVTISLVAPVVCALALDASNFAEFDSINNGVGCGTSGPSEELQTYFEESLAPGSNITKREEDQKHRIPTYITVLYKNSTIEGGNISDSQIQWVLDHFNEYYSYGFFLDTSVDTVHRYARPDLFHQNSDTLNGTFEDIQTQYHRGESDYASLNIIFVFRYQDWYKATTTERRHADGITRNSTIFSSGGAMGVATLPRKSLWKKSQALKYEKADGVLLSTAIIPDMVHPGHKGVKHTFPHEFGHWLGLYHTNHPFKKAGECDPKNDGIEDTPTHIVNQKVLESLRSCPPSGQVTTCQDMDSRPDAVYNMMVSIFFGCETDGLTNGQRQRTLDVYRNLRMPYKQQIQNLSQHRDWIEQELARLQSESDKALEKFLQEDANRHQEIQRAVQQNMTDCLNQVQREDEQENKRLDEWAEDNNNQLQSYRDGVTKWLESHWEQPQEREWIQQEWRRREEEMRQKQQTLEANQQKHREDMARNTEKKQEGCRQRAEEEEARSIQDLEAWREKYGKALQEDHNKRQQYFDSLQD</sequence>
<feature type="coiled-coil region" evidence="1">
    <location>
        <begin position="349"/>
        <end position="376"/>
    </location>
</feature>
<evidence type="ECO:0000313" key="4">
    <source>
        <dbReference type="EMBL" id="TWU74280.1"/>
    </source>
</evidence>
<evidence type="ECO:0008006" key="6">
    <source>
        <dbReference type="Google" id="ProtNLM"/>
    </source>
</evidence>
<reference evidence="5" key="1">
    <citation type="submission" date="2018-12" db="EMBL/GenBank/DDBJ databases">
        <title>The complete genome of Metarhizium rileyi, a key fungal pathogen of Lepidoptera.</title>
        <authorList>
            <person name="Binneck E."/>
            <person name="Lastra C.C.L."/>
            <person name="Sosa-Gomez D.R."/>
        </authorList>
    </citation>
    <scope>NUCLEOTIDE SEQUENCE [LARGE SCALE GENOMIC DNA]</scope>
    <source>
        <strain evidence="5">Cep018-CH2</strain>
    </source>
</reference>
<feature type="region of interest" description="Disordered" evidence="2">
    <location>
        <begin position="460"/>
        <end position="500"/>
    </location>
</feature>
<evidence type="ECO:0000256" key="2">
    <source>
        <dbReference type="SAM" id="MobiDB-lite"/>
    </source>
</evidence>
<gene>
    <name evidence="4" type="ORF">ED733_005116</name>
</gene>
<feature type="signal peptide" evidence="3">
    <location>
        <begin position="1"/>
        <end position="19"/>
    </location>
</feature>
<evidence type="ECO:0000256" key="1">
    <source>
        <dbReference type="SAM" id="Coils"/>
    </source>
</evidence>
<dbReference type="Gene3D" id="3.40.390.10">
    <property type="entry name" value="Collagenase (Catalytic Domain)"/>
    <property type="match status" value="1"/>
</dbReference>
<protein>
    <recommendedName>
        <fullName evidence="6">Peptidase M43 pregnancy-associated plasma-A domain-containing protein</fullName>
    </recommendedName>
</protein>
<keyword evidence="3" id="KW-0732">Signal</keyword>
<dbReference type="AlphaFoldDB" id="A0A5C6G9H5"/>
<dbReference type="Proteomes" id="UP000317257">
    <property type="component" value="Unassembled WGS sequence"/>
</dbReference>